<organism evidence="2 3">
    <name type="scientific">Iris pallida</name>
    <name type="common">Sweet iris</name>
    <dbReference type="NCBI Taxonomy" id="29817"/>
    <lineage>
        <taxon>Eukaryota</taxon>
        <taxon>Viridiplantae</taxon>
        <taxon>Streptophyta</taxon>
        <taxon>Embryophyta</taxon>
        <taxon>Tracheophyta</taxon>
        <taxon>Spermatophyta</taxon>
        <taxon>Magnoliopsida</taxon>
        <taxon>Liliopsida</taxon>
        <taxon>Asparagales</taxon>
        <taxon>Iridaceae</taxon>
        <taxon>Iridoideae</taxon>
        <taxon>Irideae</taxon>
        <taxon>Iris</taxon>
    </lineage>
</organism>
<dbReference type="EMBL" id="JANAVB010040820">
    <property type="protein sequence ID" value="KAJ6797378.1"/>
    <property type="molecule type" value="Genomic_DNA"/>
</dbReference>
<name>A0AAX6DZX2_IRIPA</name>
<accession>A0AAX6DZX2</accession>
<comment type="caution">
    <text evidence="2">The sequence shown here is derived from an EMBL/GenBank/DDBJ whole genome shotgun (WGS) entry which is preliminary data.</text>
</comment>
<protein>
    <submittedName>
        <fullName evidence="2">Serine/threonine-protein kinase fhkD</fullName>
    </submittedName>
</protein>
<gene>
    <name evidence="2" type="ORF">M6B38_216870</name>
</gene>
<evidence type="ECO:0000259" key="1">
    <source>
        <dbReference type="Pfam" id="PF14392"/>
    </source>
</evidence>
<dbReference type="PANTHER" id="PTHR31286">
    <property type="entry name" value="GLYCINE-RICH CELL WALL STRUCTURAL PROTEIN 1.8-LIKE"/>
    <property type="match status" value="1"/>
</dbReference>
<feature type="domain" description="Zinc knuckle CX2CX4HX4C" evidence="1">
    <location>
        <begin position="21"/>
        <end position="68"/>
    </location>
</feature>
<dbReference type="AlphaFoldDB" id="A0AAX6DZX2"/>
<sequence length="155" mass="17603">MIDRATSVVSCPSRARVLVDVDVSLPLPSRLRINLPNGKSLWQKIMYENRSEFCSFCSLRGHATKNCLQVQHNQTQKGKEKMAEEAHGSSVPPIVGIRAIEQLAVGPIAVADVRIQWKLFLRGLPPPRRVFISCRIRLGMLWVGHRLWEKARRLL</sequence>
<keyword evidence="2" id="KW-0418">Kinase</keyword>
<evidence type="ECO:0000313" key="2">
    <source>
        <dbReference type="EMBL" id="KAJ6797378.1"/>
    </source>
</evidence>
<keyword evidence="2" id="KW-0808">Transferase</keyword>
<reference evidence="2" key="1">
    <citation type="journal article" date="2023" name="GigaByte">
        <title>Genome assembly of the bearded iris, Iris pallida Lam.</title>
        <authorList>
            <person name="Bruccoleri R.E."/>
            <person name="Oakeley E.J."/>
            <person name="Faust A.M.E."/>
            <person name="Altorfer M."/>
            <person name="Dessus-Babus S."/>
            <person name="Burckhardt D."/>
            <person name="Oertli M."/>
            <person name="Naumann U."/>
            <person name="Petersen F."/>
            <person name="Wong J."/>
        </authorList>
    </citation>
    <scope>NUCLEOTIDE SEQUENCE</scope>
    <source>
        <strain evidence="2">GSM-AAB239-AS_SAM_17_03QT</strain>
    </source>
</reference>
<dbReference type="InterPro" id="IPR040256">
    <property type="entry name" value="At4g02000-like"/>
</dbReference>
<proteinExistence type="predicted"/>
<evidence type="ECO:0000313" key="3">
    <source>
        <dbReference type="Proteomes" id="UP001140949"/>
    </source>
</evidence>
<dbReference type="PANTHER" id="PTHR31286:SF180">
    <property type="entry name" value="OS10G0362600 PROTEIN"/>
    <property type="match status" value="1"/>
</dbReference>
<keyword evidence="3" id="KW-1185">Reference proteome</keyword>
<dbReference type="Pfam" id="PF14392">
    <property type="entry name" value="zf-CCHC_4"/>
    <property type="match status" value="1"/>
</dbReference>
<dbReference type="InterPro" id="IPR025836">
    <property type="entry name" value="Zn_knuckle_CX2CX4HX4C"/>
</dbReference>
<dbReference type="GO" id="GO:0016301">
    <property type="term" value="F:kinase activity"/>
    <property type="evidence" value="ECO:0007669"/>
    <property type="project" value="UniProtKB-KW"/>
</dbReference>
<reference evidence="2" key="2">
    <citation type="submission" date="2023-04" db="EMBL/GenBank/DDBJ databases">
        <authorList>
            <person name="Bruccoleri R.E."/>
            <person name="Oakeley E.J."/>
            <person name="Faust A.-M."/>
            <person name="Dessus-Babus S."/>
            <person name="Altorfer M."/>
            <person name="Burckhardt D."/>
            <person name="Oertli M."/>
            <person name="Naumann U."/>
            <person name="Petersen F."/>
            <person name="Wong J."/>
        </authorList>
    </citation>
    <scope>NUCLEOTIDE SEQUENCE</scope>
    <source>
        <strain evidence="2">GSM-AAB239-AS_SAM_17_03QT</strain>
        <tissue evidence="2">Leaf</tissue>
    </source>
</reference>
<dbReference type="Proteomes" id="UP001140949">
    <property type="component" value="Unassembled WGS sequence"/>
</dbReference>